<evidence type="ECO:0000256" key="6">
    <source>
        <dbReference type="PROSITE-ProRule" id="PRU00023"/>
    </source>
</evidence>
<dbReference type="InterPro" id="IPR013083">
    <property type="entry name" value="Znf_RING/FYVE/PHD"/>
</dbReference>
<evidence type="ECO:0000256" key="1">
    <source>
        <dbReference type="ARBA" id="ARBA00022538"/>
    </source>
</evidence>
<dbReference type="InterPro" id="IPR036691">
    <property type="entry name" value="Endo/exonu/phosph_ase_sf"/>
</dbReference>
<dbReference type="Gene3D" id="1.25.40.20">
    <property type="entry name" value="Ankyrin repeat-containing domain"/>
    <property type="match status" value="2"/>
</dbReference>
<keyword evidence="7" id="KW-0862">Zinc</keyword>
<reference evidence="11 12" key="1">
    <citation type="journal article" date="2020" name="BMC Genomics">
        <title>Intraspecific diversification of the crop wild relative Brassica cretica Lam. using demographic model selection.</title>
        <authorList>
            <person name="Kioukis A."/>
            <person name="Michalopoulou V.A."/>
            <person name="Briers L."/>
            <person name="Pirintsos S."/>
            <person name="Studholme D.J."/>
            <person name="Pavlidis P."/>
            <person name="Sarris P.F."/>
        </authorList>
    </citation>
    <scope>NUCLEOTIDE SEQUENCE [LARGE SCALE GENOMIC DNA]</scope>
    <source>
        <strain evidence="12">cv. PFS-1207/04</strain>
    </source>
</reference>
<keyword evidence="3" id="KW-0813">Transport</keyword>
<keyword evidence="12" id="KW-1185">Reference proteome</keyword>
<dbReference type="PROSITE" id="PS50297">
    <property type="entry name" value="ANK_REP_REGION"/>
    <property type="match status" value="2"/>
</dbReference>
<feature type="transmembrane region" description="Helical" evidence="9">
    <location>
        <begin position="176"/>
        <end position="197"/>
    </location>
</feature>
<dbReference type="Pfam" id="PF13857">
    <property type="entry name" value="Ank_5"/>
    <property type="match status" value="1"/>
</dbReference>
<dbReference type="InterPro" id="IPR036770">
    <property type="entry name" value="Ankyrin_rpt-contain_sf"/>
</dbReference>
<keyword evidence="4" id="KW-0630">Potassium</keyword>
<gene>
    <name evidence="11" type="ORF">DY000_02058199</name>
</gene>
<dbReference type="SUPFAM" id="SSF48403">
    <property type="entry name" value="Ankyrin repeat"/>
    <property type="match status" value="1"/>
</dbReference>
<evidence type="ECO:0000313" key="11">
    <source>
        <dbReference type="EMBL" id="KAF3497246.1"/>
    </source>
</evidence>
<evidence type="ECO:0000256" key="4">
    <source>
        <dbReference type="ARBA" id="ARBA00022958"/>
    </source>
</evidence>
<dbReference type="SUPFAM" id="SSF51206">
    <property type="entry name" value="cAMP-binding domain-like"/>
    <property type="match status" value="1"/>
</dbReference>
<feature type="domain" description="RING-type" evidence="10">
    <location>
        <begin position="15"/>
        <end position="57"/>
    </location>
</feature>
<sequence>MVDHSTKEVEEEEGCPICLEDLQRGSGGGVVVRLPVCLHRFHRDCVYRWLFVRPCCPTTCRRLVPRGCQQLIGKSFASNRAEREHKTSSPASILAQEIKPWRMFSTEAVSLKGSSRTSSCGRSCRAGDGGLQAAAAAPPDPAAAANDMLINVGGEGQQPNGNDSWFRRMIVEENRFWFWLSNLLAILAIHSSVMIPLNCAFVVGDISSCFARRISSFDYSSYNSTGWLSSIPISDKNLTEMGIAQMYAVSLYYASVSLSTIDEYFRRNNISEELSREIRDYMVIKYNDEYENKAIQDIPAFMRIKIADAFSVGIINQLTLFHCCSPDFIRHLAVKFDQEFYASGSTVAEENSIMKELKIFGGTILEDHVRPTRIFGLESLLLNEALPNTFQACELSRVLSLRKRVFLEILETYTHDATIVMNNVRMDRDLGFLERLTGSDFGLRLEDDDRIKSSLLNNAIFSGKFAKVTSLVQSGVSVNCVDYSKRSPLHVAASVGNFEITKFLIENGADVNKKDSSGSTPLGEALRNEHDRVFEVLLRQVAYLGEDANGEYLCQIILENDVALLRGVLKQNINPNSRNKAGQTPLHIAASVGRYEAAKLLIAYGADHNLKDSSGLLPIEEAAHGQHEAILLMLSEVEAESISSFSAEEAPNTMKKPKTESLLLRGMYLDSLLLLTLNLNDWLLHSSAPADMYVLGFQVIVPLNAGNILGAEDNGPAHKWLYIRKTLNNRPGTSGYHTPCLALFLWKHVKNMKVSCVGRGLMGYFWNKVMSEEKLGCHRDTQEDKGFLALRPQKTTSPLRISFSMRWNEGKIYFPPTYKYSENSDRYSGDDLHPKEKRLTPAW</sequence>
<dbReference type="Proteomes" id="UP000266723">
    <property type="component" value="Unassembled WGS sequence"/>
</dbReference>
<dbReference type="PANTHER" id="PTHR45743">
    <property type="entry name" value="POTASSIUM CHANNEL AKT1"/>
    <property type="match status" value="1"/>
</dbReference>
<dbReference type="SUPFAM" id="SSF57850">
    <property type="entry name" value="RING/U-box"/>
    <property type="match status" value="1"/>
</dbReference>
<dbReference type="InterPro" id="IPR018490">
    <property type="entry name" value="cNMP-bd_dom_sf"/>
</dbReference>
<dbReference type="PROSITE" id="PS50088">
    <property type="entry name" value="ANK_REPEAT"/>
    <property type="match status" value="2"/>
</dbReference>
<comment type="caution">
    <text evidence="11">The sequence shown here is derived from an EMBL/GenBank/DDBJ whole genome shotgun (WGS) entry which is preliminary data.</text>
</comment>
<dbReference type="CDD" id="cd16448">
    <property type="entry name" value="RING-H2"/>
    <property type="match status" value="1"/>
</dbReference>
<dbReference type="SUPFAM" id="SSF56219">
    <property type="entry name" value="DNase I-like"/>
    <property type="match status" value="1"/>
</dbReference>
<keyword evidence="2" id="KW-0631">Potassium channel</keyword>
<dbReference type="Pfam" id="PF13639">
    <property type="entry name" value="zf-RING_2"/>
    <property type="match status" value="1"/>
</dbReference>
<keyword evidence="9" id="KW-1133">Transmembrane helix</keyword>
<proteinExistence type="predicted"/>
<dbReference type="InterPro" id="IPR014710">
    <property type="entry name" value="RmlC-like_jellyroll"/>
</dbReference>
<keyword evidence="7" id="KW-0479">Metal-binding</keyword>
<dbReference type="SMART" id="SM00184">
    <property type="entry name" value="RING"/>
    <property type="match status" value="1"/>
</dbReference>
<protein>
    <recommendedName>
        <fullName evidence="10">RING-type domain-containing protein</fullName>
    </recommendedName>
</protein>
<organism evidence="11 12">
    <name type="scientific">Brassica cretica</name>
    <name type="common">Mustard</name>
    <dbReference type="NCBI Taxonomy" id="69181"/>
    <lineage>
        <taxon>Eukaryota</taxon>
        <taxon>Viridiplantae</taxon>
        <taxon>Streptophyta</taxon>
        <taxon>Embryophyta</taxon>
        <taxon>Tracheophyta</taxon>
        <taxon>Spermatophyta</taxon>
        <taxon>Magnoliopsida</taxon>
        <taxon>eudicotyledons</taxon>
        <taxon>Gunneridae</taxon>
        <taxon>Pentapetalae</taxon>
        <taxon>rosids</taxon>
        <taxon>malvids</taxon>
        <taxon>Brassicales</taxon>
        <taxon>Brassicaceae</taxon>
        <taxon>Brassiceae</taxon>
        <taxon>Brassica</taxon>
    </lineage>
</organism>
<dbReference type="PANTHER" id="PTHR45743:SF56">
    <property type="entry name" value="POTASSIUM CHANNEL DOMAIN-CONTAINING PROTEIN"/>
    <property type="match status" value="1"/>
</dbReference>
<dbReference type="EMBL" id="QGKV02002055">
    <property type="protein sequence ID" value="KAF3497246.1"/>
    <property type="molecule type" value="Genomic_DNA"/>
</dbReference>
<dbReference type="PROSITE" id="PS50089">
    <property type="entry name" value="ZF_RING_2"/>
    <property type="match status" value="1"/>
</dbReference>
<dbReference type="InterPro" id="IPR045319">
    <property type="entry name" value="KAT/AKT"/>
</dbReference>
<accession>A0ABQ7AHP3</accession>
<dbReference type="InterPro" id="IPR002110">
    <property type="entry name" value="Ankyrin_rpt"/>
</dbReference>
<dbReference type="Pfam" id="PF12796">
    <property type="entry name" value="Ank_2"/>
    <property type="match status" value="1"/>
</dbReference>
<dbReference type="Gene3D" id="2.60.120.10">
    <property type="entry name" value="Jelly Rolls"/>
    <property type="match status" value="1"/>
</dbReference>
<keyword evidence="6" id="KW-0040">ANK repeat</keyword>
<feature type="repeat" description="ANK" evidence="6">
    <location>
        <begin position="581"/>
        <end position="613"/>
    </location>
</feature>
<keyword evidence="7" id="KW-0863">Zinc-finger</keyword>
<name>A0ABQ7AHP3_BRACR</name>
<evidence type="ECO:0000259" key="10">
    <source>
        <dbReference type="PROSITE" id="PS50089"/>
    </source>
</evidence>
<feature type="repeat" description="ANK" evidence="6">
    <location>
        <begin position="484"/>
        <end position="516"/>
    </location>
</feature>
<dbReference type="InterPro" id="IPR001841">
    <property type="entry name" value="Znf_RING"/>
</dbReference>
<evidence type="ECO:0000256" key="8">
    <source>
        <dbReference type="SAM" id="MobiDB-lite"/>
    </source>
</evidence>
<keyword evidence="1" id="KW-0633">Potassium transport</keyword>
<evidence type="ECO:0000313" key="12">
    <source>
        <dbReference type="Proteomes" id="UP000266723"/>
    </source>
</evidence>
<evidence type="ECO:0000256" key="9">
    <source>
        <dbReference type="SAM" id="Phobius"/>
    </source>
</evidence>
<keyword evidence="9" id="KW-0812">Transmembrane</keyword>
<evidence type="ECO:0000256" key="7">
    <source>
        <dbReference type="PROSITE-ProRule" id="PRU00175"/>
    </source>
</evidence>
<dbReference type="SMART" id="SM00248">
    <property type="entry name" value="ANK"/>
    <property type="match status" value="3"/>
</dbReference>
<keyword evidence="3" id="KW-0851">Voltage-gated channel</keyword>
<feature type="region of interest" description="Disordered" evidence="8">
    <location>
        <begin position="824"/>
        <end position="843"/>
    </location>
</feature>
<evidence type="ECO:0000256" key="2">
    <source>
        <dbReference type="ARBA" id="ARBA00022826"/>
    </source>
</evidence>
<dbReference type="Gene3D" id="3.60.10.10">
    <property type="entry name" value="Endonuclease/exonuclease/phosphatase"/>
    <property type="match status" value="2"/>
</dbReference>
<evidence type="ECO:0000256" key="5">
    <source>
        <dbReference type="ARBA" id="ARBA00023303"/>
    </source>
</evidence>
<keyword evidence="9" id="KW-0472">Membrane</keyword>
<dbReference type="Gene3D" id="3.30.40.10">
    <property type="entry name" value="Zinc/RING finger domain, C3HC4 (zinc finger)"/>
    <property type="match status" value="1"/>
</dbReference>
<keyword evidence="5" id="KW-0407">Ion channel</keyword>
<keyword evidence="3" id="KW-0406">Ion transport</keyword>
<evidence type="ECO:0000256" key="3">
    <source>
        <dbReference type="ARBA" id="ARBA00022882"/>
    </source>
</evidence>